<evidence type="ECO:0000313" key="1">
    <source>
        <dbReference type="EMBL" id="RAK81448.1"/>
    </source>
</evidence>
<dbReference type="VEuPathDB" id="FungiDB:BO72DRAFT_208103"/>
<evidence type="ECO:0000313" key="2">
    <source>
        <dbReference type="Proteomes" id="UP000249789"/>
    </source>
</evidence>
<accession>A0A8G1RYP6</accession>
<dbReference type="AlphaFoldDB" id="A0A8G1RYP6"/>
<reference evidence="1 2" key="1">
    <citation type="submission" date="2018-02" db="EMBL/GenBank/DDBJ databases">
        <title>The genomes of Aspergillus section Nigri reveals drivers in fungal speciation.</title>
        <authorList>
            <consortium name="DOE Joint Genome Institute"/>
            <person name="Vesth T.C."/>
            <person name="Nybo J."/>
            <person name="Theobald S."/>
            <person name="Brandl J."/>
            <person name="Frisvad J.C."/>
            <person name="Nielsen K.F."/>
            <person name="Lyhne E.K."/>
            <person name="Kogle M.E."/>
            <person name="Kuo A."/>
            <person name="Riley R."/>
            <person name="Clum A."/>
            <person name="Nolan M."/>
            <person name="Lipzen A."/>
            <person name="Salamov A."/>
            <person name="Henrissat B."/>
            <person name="Wiebenga A."/>
            <person name="De vries R.P."/>
            <person name="Grigoriev I.V."/>
            <person name="Mortensen U.H."/>
            <person name="Andersen M.R."/>
            <person name="Baker S.E."/>
        </authorList>
    </citation>
    <scope>NUCLEOTIDE SEQUENCE [LARGE SCALE GENOMIC DNA]</scope>
    <source>
        <strain evidence="1 2">CBS 313.89</strain>
    </source>
</reference>
<dbReference type="RefSeq" id="XP_040805458.1">
    <property type="nucleotide sequence ID" value="XM_040939638.1"/>
</dbReference>
<dbReference type="GeneID" id="63856971"/>
<proteinExistence type="predicted"/>
<sequence>MLVLVKTALECSAMRTRNAIARALLRMFRVDNRYAGEMPGAGDSAEKIWGRGGVYTPRESARLPNSAPPMRCRRQANSIGGRSTLTCGEIDASLAEAKVPSSQDSCLRLVRAYIHCSHHLYDCCHSRQRLTDWISPPLVGLTSVVSFMDGLSDLGTQNACC</sequence>
<gene>
    <name evidence="1" type="ORF">BO72DRAFT_208103</name>
</gene>
<name>A0A8G1RYP6_9EURO</name>
<dbReference type="EMBL" id="KZ824625">
    <property type="protein sequence ID" value="RAK81448.1"/>
    <property type="molecule type" value="Genomic_DNA"/>
</dbReference>
<keyword evidence="2" id="KW-1185">Reference proteome</keyword>
<protein>
    <submittedName>
        <fullName evidence="1">Uncharacterized protein</fullName>
    </submittedName>
</protein>
<organism evidence="1 2">
    <name type="scientific">Aspergillus fijiensis CBS 313.89</name>
    <dbReference type="NCBI Taxonomy" id="1448319"/>
    <lineage>
        <taxon>Eukaryota</taxon>
        <taxon>Fungi</taxon>
        <taxon>Dikarya</taxon>
        <taxon>Ascomycota</taxon>
        <taxon>Pezizomycotina</taxon>
        <taxon>Eurotiomycetes</taxon>
        <taxon>Eurotiomycetidae</taxon>
        <taxon>Eurotiales</taxon>
        <taxon>Aspergillaceae</taxon>
        <taxon>Aspergillus</taxon>
    </lineage>
</organism>
<dbReference type="Proteomes" id="UP000249789">
    <property type="component" value="Unassembled WGS sequence"/>
</dbReference>